<sequence>MTALLEERRAPATIATRGVQRMTTALFVVALLLAAYTGFRLPGDWAVTLESVSLTDGFHRRFLVGTVLRPFALVFGYDYWVYAIAGFLVLGLLLAVLTVAFLRARTISKQFLVIGWLLLPTGGFLFHEVGYFDQVLYLLLFGALFALNRGRLVLAGGLMVASVLTHEIALLTVIPVFGFALLRKLPFRKACAVLLPSAGTGLVLLALPAAAPGAVQRFQQVLADAHFPFRDDAIGLFNRSQAESWGVYSITDVLLYLLPIVVVVVAGFLLLHRPSLSVLLPLAAILTPVLLAFGGWDEARWGFLLITGFVTVLWIQLGDRELGLPRFGALAAILLILAQLPMPYFDGFQPREVTLVGTPHAVGAFR</sequence>
<feature type="transmembrane region" description="Helical" evidence="1">
    <location>
        <begin position="278"/>
        <end position="295"/>
    </location>
</feature>
<organism evidence="2 3">
    <name type="scientific">Amycolatopsis panacis</name>
    <dbReference type="NCBI Taxonomy" id="2340917"/>
    <lineage>
        <taxon>Bacteria</taxon>
        <taxon>Bacillati</taxon>
        <taxon>Actinomycetota</taxon>
        <taxon>Actinomycetes</taxon>
        <taxon>Pseudonocardiales</taxon>
        <taxon>Pseudonocardiaceae</taxon>
        <taxon>Amycolatopsis</taxon>
    </lineage>
</organism>
<name>A0A419HKF2_9PSEU</name>
<comment type="caution">
    <text evidence="2">The sequence shown here is derived from an EMBL/GenBank/DDBJ whole genome shotgun (WGS) entry which is preliminary data.</text>
</comment>
<protein>
    <recommendedName>
        <fullName evidence="4">DUF2029 domain-containing protein</fullName>
    </recommendedName>
</protein>
<dbReference type="AlphaFoldDB" id="A0A419HKF2"/>
<feature type="transmembrane region" description="Helical" evidence="1">
    <location>
        <begin position="193"/>
        <end position="211"/>
    </location>
</feature>
<keyword evidence="1" id="KW-0472">Membrane</keyword>
<feature type="transmembrane region" description="Helical" evidence="1">
    <location>
        <begin position="79"/>
        <end position="102"/>
    </location>
</feature>
<feature type="transmembrane region" description="Helical" evidence="1">
    <location>
        <begin position="253"/>
        <end position="271"/>
    </location>
</feature>
<feature type="transmembrane region" description="Helical" evidence="1">
    <location>
        <begin position="21"/>
        <end position="39"/>
    </location>
</feature>
<accession>A0A419HKF2</accession>
<proteinExistence type="predicted"/>
<evidence type="ECO:0000313" key="2">
    <source>
        <dbReference type="EMBL" id="RJQ76348.1"/>
    </source>
</evidence>
<dbReference type="EMBL" id="QZFV01000148">
    <property type="protein sequence ID" value="RJQ76348.1"/>
    <property type="molecule type" value="Genomic_DNA"/>
</dbReference>
<dbReference type="RefSeq" id="WP_120026818.1">
    <property type="nucleotide sequence ID" value="NZ_QZFV01000148.1"/>
</dbReference>
<feature type="transmembrane region" description="Helical" evidence="1">
    <location>
        <begin position="152"/>
        <end position="181"/>
    </location>
</feature>
<feature type="transmembrane region" description="Helical" evidence="1">
    <location>
        <begin position="111"/>
        <end position="132"/>
    </location>
</feature>
<keyword evidence="3" id="KW-1185">Reference proteome</keyword>
<evidence type="ECO:0000256" key="1">
    <source>
        <dbReference type="SAM" id="Phobius"/>
    </source>
</evidence>
<keyword evidence="1" id="KW-0812">Transmembrane</keyword>
<reference evidence="2 3" key="1">
    <citation type="submission" date="2018-09" db="EMBL/GenBank/DDBJ databases">
        <title>YIM PH 21725 draft genome.</title>
        <authorList>
            <person name="Miao C."/>
        </authorList>
    </citation>
    <scope>NUCLEOTIDE SEQUENCE [LARGE SCALE GENOMIC DNA]</scope>
    <source>
        <strain evidence="3">YIM PH21725</strain>
    </source>
</reference>
<evidence type="ECO:0008006" key="4">
    <source>
        <dbReference type="Google" id="ProtNLM"/>
    </source>
</evidence>
<dbReference type="OrthoDB" id="4350265at2"/>
<feature type="transmembrane region" description="Helical" evidence="1">
    <location>
        <begin position="301"/>
        <end position="317"/>
    </location>
</feature>
<feature type="transmembrane region" description="Helical" evidence="1">
    <location>
        <begin position="324"/>
        <end position="345"/>
    </location>
</feature>
<dbReference type="Proteomes" id="UP000285112">
    <property type="component" value="Unassembled WGS sequence"/>
</dbReference>
<gene>
    <name evidence="2" type="ORF">D5S19_30580</name>
</gene>
<keyword evidence="1" id="KW-1133">Transmembrane helix</keyword>
<evidence type="ECO:0000313" key="3">
    <source>
        <dbReference type="Proteomes" id="UP000285112"/>
    </source>
</evidence>